<sequence length="188" mass="21828">MIFNSLSCCSGFKDLFDWQYFIEMLKDDIHIVETLPPDYDGTEPFTKTPISWSKVDAILLCFLLSSQQYLGLHLRSLALSDDVHSCQLLLITNPRFEKDMLAFTGCSHNLTAAEEDYELQTMQYEVSHWKEKAIDGPERRMQEDELKPFRNHQNMLAGLDYVVALIVTSFNHCWDSSILHEFNVYFNG</sequence>
<name>A0ACC0NLI4_RHOML</name>
<protein>
    <submittedName>
        <fullName evidence="1">Uncharacterized protein</fullName>
    </submittedName>
</protein>
<gene>
    <name evidence="1" type="ORF">RHMOL_Rhmol05G0009200</name>
</gene>
<keyword evidence="2" id="KW-1185">Reference proteome</keyword>
<evidence type="ECO:0000313" key="2">
    <source>
        <dbReference type="Proteomes" id="UP001062846"/>
    </source>
</evidence>
<organism evidence="1 2">
    <name type="scientific">Rhododendron molle</name>
    <name type="common">Chinese azalea</name>
    <name type="synonym">Azalea mollis</name>
    <dbReference type="NCBI Taxonomy" id="49168"/>
    <lineage>
        <taxon>Eukaryota</taxon>
        <taxon>Viridiplantae</taxon>
        <taxon>Streptophyta</taxon>
        <taxon>Embryophyta</taxon>
        <taxon>Tracheophyta</taxon>
        <taxon>Spermatophyta</taxon>
        <taxon>Magnoliopsida</taxon>
        <taxon>eudicotyledons</taxon>
        <taxon>Gunneridae</taxon>
        <taxon>Pentapetalae</taxon>
        <taxon>asterids</taxon>
        <taxon>Ericales</taxon>
        <taxon>Ericaceae</taxon>
        <taxon>Ericoideae</taxon>
        <taxon>Rhodoreae</taxon>
        <taxon>Rhododendron</taxon>
    </lineage>
</organism>
<accession>A0ACC0NLI4</accession>
<reference evidence="1" key="1">
    <citation type="submission" date="2022-02" db="EMBL/GenBank/DDBJ databases">
        <title>Plant Genome Project.</title>
        <authorList>
            <person name="Zhang R.-G."/>
        </authorList>
    </citation>
    <scope>NUCLEOTIDE SEQUENCE</scope>
    <source>
        <strain evidence="1">AT1</strain>
    </source>
</reference>
<proteinExistence type="predicted"/>
<dbReference type="EMBL" id="CM046392">
    <property type="protein sequence ID" value="KAI8553358.1"/>
    <property type="molecule type" value="Genomic_DNA"/>
</dbReference>
<comment type="caution">
    <text evidence="1">The sequence shown here is derived from an EMBL/GenBank/DDBJ whole genome shotgun (WGS) entry which is preliminary data.</text>
</comment>
<evidence type="ECO:0000313" key="1">
    <source>
        <dbReference type="EMBL" id="KAI8553358.1"/>
    </source>
</evidence>
<dbReference type="Proteomes" id="UP001062846">
    <property type="component" value="Chromosome 5"/>
</dbReference>